<dbReference type="Gene3D" id="1.10.1220.10">
    <property type="entry name" value="Met repressor-like"/>
    <property type="match status" value="1"/>
</dbReference>
<dbReference type="EMBL" id="UGPZ01000002">
    <property type="protein sequence ID" value="STY91340.1"/>
    <property type="molecule type" value="Genomic_DNA"/>
</dbReference>
<dbReference type="Proteomes" id="UP001163632">
    <property type="component" value="Chromosome"/>
</dbReference>
<evidence type="ECO:0000313" key="6">
    <source>
        <dbReference type="Proteomes" id="UP001163632"/>
    </source>
</evidence>
<dbReference type="SUPFAM" id="SSF47598">
    <property type="entry name" value="Ribbon-helix-helix"/>
    <property type="match status" value="1"/>
</dbReference>
<sequence>MNTMTINNHKALITFDSELGLFRGEFIGLNGGADFYADSVDGLNEQGALSLQAFLDVCQEQGISPYQSYSGKFVTRLPKELHQKIAETATAKGISLNQWINETLSREVGFA</sequence>
<evidence type="ECO:0000313" key="5">
    <source>
        <dbReference type="Proteomes" id="UP001163283"/>
    </source>
</evidence>
<dbReference type="KEGG" id="mboi:DQF64_10975"/>
<protein>
    <submittedName>
        <fullName evidence="2">Type II toxin-antitoxin system HicB family antitoxin</fullName>
    </submittedName>
    <submittedName>
        <fullName evidence="1">Uncharacterized protein encoded in hypervariable junctions of pilus gene clusters</fullName>
    </submittedName>
</protein>
<dbReference type="Pfam" id="PF05534">
    <property type="entry name" value="HicB"/>
    <property type="match status" value="1"/>
</dbReference>
<accession>A0A2Z4R9B0</accession>
<evidence type="ECO:0000313" key="2">
    <source>
        <dbReference type="EMBL" id="UZA02496.1"/>
    </source>
</evidence>
<dbReference type="STRING" id="476.B0182_05605"/>
<dbReference type="EMBL" id="CP087781">
    <property type="protein sequence ID" value="UZA51029.1"/>
    <property type="molecule type" value="Genomic_DNA"/>
</dbReference>
<gene>
    <name evidence="2" type="ORF">LP092_11100</name>
    <name evidence="3" type="ORF">LP129_11055</name>
    <name evidence="1" type="ORF">NCTC9426_01388</name>
</gene>
<dbReference type="Proteomes" id="UP000254133">
    <property type="component" value="Unassembled WGS sequence"/>
</dbReference>
<dbReference type="InterPro" id="IPR008651">
    <property type="entry name" value="Uncharacterised_HicB"/>
</dbReference>
<dbReference type="EMBL" id="CP087830">
    <property type="protein sequence ID" value="UZA02496.1"/>
    <property type="molecule type" value="Genomic_DNA"/>
</dbReference>
<dbReference type="GO" id="GO:0006355">
    <property type="term" value="P:regulation of DNA-templated transcription"/>
    <property type="evidence" value="ECO:0007669"/>
    <property type="project" value="InterPro"/>
</dbReference>
<dbReference type="GeneID" id="77187901"/>
<dbReference type="Proteomes" id="UP001163283">
    <property type="component" value="Chromosome"/>
</dbReference>
<dbReference type="AlphaFoldDB" id="A0A2Z4R9B0"/>
<name>A0A2Z4R9B0_MORBO</name>
<dbReference type="InterPro" id="IPR010985">
    <property type="entry name" value="Ribbon_hlx_hlx"/>
</dbReference>
<dbReference type="RefSeq" id="WP_078273964.1">
    <property type="nucleotide sequence ID" value="NZ_CP030241.1"/>
</dbReference>
<reference evidence="2 5" key="2">
    <citation type="journal article" date="2022" name="BMC Microbiol.">
        <title>Whole genome sequencing of Moraxella bovis strains from North America reveals two genotypes with different genetic determinants.</title>
        <authorList>
            <person name="Wynn E.L."/>
            <person name="Hille M.M."/>
            <person name="Loy J.D."/>
            <person name="Schuller G."/>
            <person name="Kuhn K.L."/>
            <person name="Dickey A.M."/>
            <person name="Bono J.L."/>
            <person name="Clawson M.L."/>
        </authorList>
    </citation>
    <scope>NUCLEOTIDE SEQUENCE</scope>
    <source>
        <strain evidence="2">SAM102599</strain>
        <strain evidence="3 5">SAM57978</strain>
    </source>
</reference>
<dbReference type="InterPro" id="IPR013321">
    <property type="entry name" value="Arc_rbn_hlx_hlx"/>
</dbReference>
<organism evidence="1 4">
    <name type="scientific">Moraxella bovis</name>
    <dbReference type="NCBI Taxonomy" id="476"/>
    <lineage>
        <taxon>Bacteria</taxon>
        <taxon>Pseudomonadati</taxon>
        <taxon>Pseudomonadota</taxon>
        <taxon>Gammaproteobacteria</taxon>
        <taxon>Moraxellales</taxon>
        <taxon>Moraxellaceae</taxon>
        <taxon>Moraxella</taxon>
    </lineage>
</organism>
<evidence type="ECO:0000313" key="1">
    <source>
        <dbReference type="EMBL" id="STY91340.1"/>
    </source>
</evidence>
<evidence type="ECO:0000313" key="3">
    <source>
        <dbReference type="EMBL" id="UZA51029.1"/>
    </source>
</evidence>
<keyword evidence="6" id="KW-1185">Reference proteome</keyword>
<evidence type="ECO:0000313" key="4">
    <source>
        <dbReference type="Proteomes" id="UP000254133"/>
    </source>
</evidence>
<reference evidence="1 4" key="1">
    <citation type="submission" date="2018-06" db="EMBL/GenBank/DDBJ databases">
        <authorList>
            <consortium name="Pathogen Informatics"/>
            <person name="Doyle S."/>
        </authorList>
    </citation>
    <scope>NUCLEOTIDE SEQUENCE [LARGE SCALE GENOMIC DNA]</scope>
    <source>
        <strain evidence="1 4">NCTC9426</strain>
    </source>
</reference>
<proteinExistence type="predicted"/>